<comment type="similarity">
    <text evidence="1 2">Belongs to the LOG family.</text>
</comment>
<dbReference type="NCBIfam" id="TIGR00730">
    <property type="entry name" value="Rossman fold protein, TIGR00730 family"/>
    <property type="match status" value="1"/>
</dbReference>
<dbReference type="RefSeq" id="WP_301711420.1">
    <property type="nucleotide sequence ID" value="NZ_SDWY01000004.1"/>
</dbReference>
<comment type="caution">
    <text evidence="3">The sequence shown here is derived from an EMBL/GenBank/DDBJ whole genome shotgun (WGS) entry which is preliminary data.</text>
</comment>
<protein>
    <recommendedName>
        <fullName evidence="2">Cytokinin riboside 5'-monophosphate phosphoribohydrolase</fullName>
        <ecNumber evidence="2">3.2.2.n1</ecNumber>
    </recommendedName>
</protein>
<organism evidence="3 4">
    <name type="scientific">Oenococcus sicerae</name>
    <dbReference type="NCBI Taxonomy" id="2203724"/>
    <lineage>
        <taxon>Bacteria</taxon>
        <taxon>Bacillati</taxon>
        <taxon>Bacillota</taxon>
        <taxon>Bacilli</taxon>
        <taxon>Lactobacillales</taxon>
        <taxon>Lactobacillaceae</taxon>
        <taxon>Oenococcus</taxon>
    </lineage>
</organism>
<keyword evidence="2" id="KW-0378">Hydrolase</keyword>
<dbReference type="AlphaFoldDB" id="A0AAJ1RBQ1"/>
<reference evidence="3" key="1">
    <citation type="submission" date="2019-01" db="EMBL/GenBank/DDBJ databases">
        <title>Oenococcus sicerae UCMA17102.</title>
        <authorList>
            <person name="Cousin F.J."/>
            <person name="Le Guellec R."/>
            <person name="Cretenet M."/>
        </authorList>
    </citation>
    <scope>NUCLEOTIDE SEQUENCE</scope>
    <source>
        <strain evidence="3">UCMA17102</strain>
    </source>
</reference>
<dbReference type="GO" id="GO:0016799">
    <property type="term" value="F:hydrolase activity, hydrolyzing N-glycosyl compounds"/>
    <property type="evidence" value="ECO:0007669"/>
    <property type="project" value="TreeGrafter"/>
</dbReference>
<dbReference type="GO" id="GO:0009691">
    <property type="term" value="P:cytokinin biosynthetic process"/>
    <property type="evidence" value="ECO:0007669"/>
    <property type="project" value="UniProtKB-UniRule"/>
</dbReference>
<dbReference type="InterPro" id="IPR031100">
    <property type="entry name" value="LOG_fam"/>
</dbReference>
<gene>
    <name evidence="3" type="ORF">EVC35_07515</name>
</gene>
<evidence type="ECO:0000256" key="1">
    <source>
        <dbReference type="ARBA" id="ARBA00006763"/>
    </source>
</evidence>
<dbReference type="PANTHER" id="PTHR31223">
    <property type="entry name" value="LOG FAMILY PROTEIN YJL055W"/>
    <property type="match status" value="1"/>
</dbReference>
<evidence type="ECO:0000256" key="2">
    <source>
        <dbReference type="RuleBase" id="RU363015"/>
    </source>
</evidence>
<dbReference type="GO" id="GO:0005829">
    <property type="term" value="C:cytosol"/>
    <property type="evidence" value="ECO:0007669"/>
    <property type="project" value="TreeGrafter"/>
</dbReference>
<dbReference type="EC" id="3.2.2.n1" evidence="2"/>
<sequence>MEKNERIRSVSVFMGAEFGNETIFSKKAAELGQYLAAHHYRLVYGGGKDGLMGIVASTVMTNGGEVLGITPTNLAEASIKANQVTELVQVPDMNTRKQLLIDESDAFIALPGGFGTLEEISQTISWAKIDLHEKPLALFDIDGFYDTLWDWLEEAVEKAFVPATDRKYVYRGRSIADIFKYFASFKFPSEFQNPENFV</sequence>
<keyword evidence="2" id="KW-0203">Cytokinin biosynthesis</keyword>
<dbReference type="Gene3D" id="3.40.50.450">
    <property type="match status" value="1"/>
</dbReference>
<dbReference type="Pfam" id="PF03641">
    <property type="entry name" value="Lysine_decarbox"/>
    <property type="match status" value="1"/>
</dbReference>
<proteinExistence type="inferred from homology"/>
<accession>A0AAJ1RBQ1</accession>
<dbReference type="EMBL" id="SDWY01000004">
    <property type="protein sequence ID" value="MDN6900830.1"/>
    <property type="molecule type" value="Genomic_DNA"/>
</dbReference>
<dbReference type="SUPFAM" id="SSF102405">
    <property type="entry name" value="MCP/YpsA-like"/>
    <property type="match status" value="1"/>
</dbReference>
<evidence type="ECO:0000313" key="4">
    <source>
        <dbReference type="Proteomes" id="UP001167919"/>
    </source>
</evidence>
<dbReference type="PANTHER" id="PTHR31223:SF70">
    <property type="entry name" value="LOG FAMILY PROTEIN YJL055W"/>
    <property type="match status" value="1"/>
</dbReference>
<evidence type="ECO:0000313" key="3">
    <source>
        <dbReference type="EMBL" id="MDN6900830.1"/>
    </source>
</evidence>
<dbReference type="Proteomes" id="UP001167919">
    <property type="component" value="Unassembled WGS sequence"/>
</dbReference>
<dbReference type="InterPro" id="IPR005269">
    <property type="entry name" value="LOG"/>
</dbReference>
<name>A0AAJ1RBQ1_9LACO</name>